<gene>
    <name evidence="2" type="ORF">H1R20_g2405</name>
</gene>
<evidence type="ECO:0000313" key="3">
    <source>
        <dbReference type="Proteomes" id="UP001140091"/>
    </source>
</evidence>
<reference evidence="2" key="1">
    <citation type="submission" date="2022-06" db="EMBL/GenBank/DDBJ databases">
        <title>Genome Sequence of Candolleomyces eurysporus.</title>
        <authorList>
            <person name="Buettner E."/>
        </authorList>
    </citation>
    <scope>NUCLEOTIDE SEQUENCE</scope>
    <source>
        <strain evidence="2">VTCC 930004</strain>
    </source>
</reference>
<proteinExistence type="predicted"/>
<dbReference type="EMBL" id="JANBPK010000712">
    <property type="protein sequence ID" value="KAJ2934686.1"/>
    <property type="molecule type" value="Genomic_DNA"/>
</dbReference>
<evidence type="ECO:0000313" key="2">
    <source>
        <dbReference type="EMBL" id="KAJ2934686.1"/>
    </source>
</evidence>
<dbReference type="AlphaFoldDB" id="A0A9W8ML45"/>
<feature type="non-terminal residue" evidence="2">
    <location>
        <position position="79"/>
    </location>
</feature>
<organism evidence="2 3">
    <name type="scientific">Candolleomyces eurysporus</name>
    <dbReference type="NCBI Taxonomy" id="2828524"/>
    <lineage>
        <taxon>Eukaryota</taxon>
        <taxon>Fungi</taxon>
        <taxon>Dikarya</taxon>
        <taxon>Basidiomycota</taxon>
        <taxon>Agaricomycotina</taxon>
        <taxon>Agaricomycetes</taxon>
        <taxon>Agaricomycetidae</taxon>
        <taxon>Agaricales</taxon>
        <taxon>Agaricineae</taxon>
        <taxon>Psathyrellaceae</taxon>
        <taxon>Candolleomyces</taxon>
    </lineage>
</organism>
<feature type="compositionally biased region" description="Pro residues" evidence="1">
    <location>
        <begin position="51"/>
        <end position="64"/>
    </location>
</feature>
<name>A0A9W8ML45_9AGAR</name>
<accession>A0A9W8ML45</accession>
<protein>
    <submittedName>
        <fullName evidence="2">Uncharacterized protein</fullName>
    </submittedName>
</protein>
<feature type="compositionally biased region" description="Acidic residues" evidence="1">
    <location>
        <begin position="1"/>
        <end position="21"/>
    </location>
</feature>
<feature type="region of interest" description="Disordered" evidence="1">
    <location>
        <begin position="1"/>
        <end position="79"/>
    </location>
</feature>
<comment type="caution">
    <text evidence="2">The sequence shown here is derived from an EMBL/GenBank/DDBJ whole genome shotgun (WGS) entry which is preliminary data.</text>
</comment>
<dbReference type="Proteomes" id="UP001140091">
    <property type="component" value="Unassembled WGS sequence"/>
</dbReference>
<sequence length="79" mass="8676">MEDDEEDDEMEQVDVDEDPEPEIFSAPVLDSFAGHTIGNPKPTTSSAPTFMVPPIPPIPPPIPPDWTTSSRSMRHGCSR</sequence>
<keyword evidence="3" id="KW-1185">Reference proteome</keyword>
<evidence type="ECO:0000256" key="1">
    <source>
        <dbReference type="SAM" id="MobiDB-lite"/>
    </source>
</evidence>